<proteinExistence type="predicted"/>
<dbReference type="Proteomes" id="UP000316079">
    <property type="component" value="Unassembled WGS sequence"/>
</dbReference>
<organism evidence="1 2">
    <name type="scientific">Danionella cerebrum</name>
    <dbReference type="NCBI Taxonomy" id="2873325"/>
    <lineage>
        <taxon>Eukaryota</taxon>
        <taxon>Metazoa</taxon>
        <taxon>Chordata</taxon>
        <taxon>Craniata</taxon>
        <taxon>Vertebrata</taxon>
        <taxon>Euteleostomi</taxon>
        <taxon>Actinopterygii</taxon>
        <taxon>Neopterygii</taxon>
        <taxon>Teleostei</taxon>
        <taxon>Ostariophysi</taxon>
        <taxon>Cypriniformes</taxon>
        <taxon>Danionidae</taxon>
        <taxon>Danioninae</taxon>
        <taxon>Danionella</taxon>
    </lineage>
</organism>
<name>A0A553P110_9TELE</name>
<accession>A0A553P110</accession>
<keyword evidence="2" id="KW-1185">Reference proteome</keyword>
<dbReference type="EMBL" id="SRMA01026756">
    <property type="protein sequence ID" value="TRY71376.1"/>
    <property type="molecule type" value="Genomic_DNA"/>
</dbReference>
<evidence type="ECO:0000313" key="1">
    <source>
        <dbReference type="EMBL" id="TRY71376.1"/>
    </source>
</evidence>
<gene>
    <name evidence="1" type="ORF">DNTS_033205</name>
</gene>
<reference evidence="1 2" key="1">
    <citation type="journal article" date="2019" name="Sci. Data">
        <title>Hybrid genome assembly and annotation of Danionella translucida.</title>
        <authorList>
            <person name="Kadobianskyi M."/>
            <person name="Schulze L."/>
            <person name="Schuelke M."/>
            <person name="Judkewitz B."/>
        </authorList>
    </citation>
    <scope>NUCLEOTIDE SEQUENCE [LARGE SCALE GENOMIC DNA]</scope>
    <source>
        <strain evidence="1 2">Bolton</strain>
    </source>
</reference>
<comment type="caution">
    <text evidence="1">The sequence shown here is derived from an EMBL/GenBank/DDBJ whole genome shotgun (WGS) entry which is preliminary data.</text>
</comment>
<evidence type="ECO:0000313" key="2">
    <source>
        <dbReference type="Proteomes" id="UP000316079"/>
    </source>
</evidence>
<sequence length="157" mass="17902">MAEFCFLLHVFSGIFNHYCNCDTSERGRLLLRSSQPIHTWKTKETFTHTVRSEAVTSVSNIILNKNNFEREQQIFYRNGNAEKEESRNSKITDGCSSGRVTISELLSPQQENQELSSPERWPLCLTAGEPHRAQGRLNRLPADIQWFDLAAELASTA</sequence>
<dbReference type="AlphaFoldDB" id="A0A553P110"/>
<protein>
    <submittedName>
        <fullName evidence="1">Uncharacterized protein</fullName>
    </submittedName>
</protein>